<dbReference type="KEGG" id="ypm:YP_1456"/>
<sequence>MSRTEEERHRIMISVIIMISEIVMRSEIVMISEIDNQVRPVSDWGERKPPTHQQLEI</sequence>
<reference evidence="3" key="2">
    <citation type="journal article" date="2004" name="DNA Res.">
        <title>Complete genome sequence of Yersinia pestis strain 91001, an isolate avirulent to humans.</title>
        <authorList>
            <person name="Song Y."/>
            <person name="Tong Z."/>
            <person name="Wang J."/>
            <person name="Wang L."/>
            <person name="Guo Z."/>
            <person name="Han Y."/>
            <person name="Zhang J."/>
            <person name="Pei D."/>
            <person name="Zhou D."/>
            <person name="Qin H."/>
            <person name="Pang X."/>
            <person name="Han Y."/>
            <person name="Zhai J."/>
            <person name="Li M."/>
            <person name="Cui B."/>
            <person name="Qi Z."/>
            <person name="Jin L."/>
            <person name="Dai R."/>
            <person name="Chen F."/>
            <person name="Li S."/>
            <person name="Ye C."/>
            <person name="Du Z."/>
            <person name="Lin W."/>
            <person name="Wang J."/>
            <person name="Yu J."/>
            <person name="Yang H."/>
            <person name="Wang J."/>
            <person name="Huang P."/>
            <person name="Yang R."/>
        </authorList>
    </citation>
    <scope>NUCLEOTIDE SEQUENCE [LARGE SCALE GENOMIC DNA]</scope>
    <source>
        <strain evidence="3">91001 / Biovar Mediaevalis</strain>
    </source>
</reference>
<reference evidence="1" key="3">
    <citation type="submission" date="2016-05" db="EMBL/GenBank/DDBJ databases">
        <title>Reannotation of Yersinia pestis strain 91001 based on omics data.</title>
        <authorList>
            <person name="Yiqing M."/>
        </authorList>
    </citation>
    <scope>NUCLEOTIDE SEQUENCE</scope>
    <source>
        <strain evidence="1">91001</strain>
    </source>
</reference>
<reference evidence="2 4" key="4">
    <citation type="submission" date="2018-06" db="EMBL/GenBank/DDBJ databases">
        <authorList>
            <consortium name="Pathogen Informatics"/>
            <person name="Doyle S."/>
        </authorList>
    </citation>
    <scope>NUCLEOTIDE SEQUENCE [LARGE SCALE GENOMIC DNA]</scope>
    <source>
        <strain evidence="2 4">NCTC5923</strain>
    </source>
</reference>
<dbReference type="KEGG" id="ypw:CH59_254"/>
<evidence type="ECO:0000313" key="3">
    <source>
        <dbReference type="Proteomes" id="UP000001019"/>
    </source>
</evidence>
<dbReference type="EMBL" id="AE017042">
    <property type="protein sequence ID" value="AAS61695.1"/>
    <property type="molecule type" value="Genomic_DNA"/>
</dbReference>
<evidence type="ECO:0000313" key="2">
    <source>
        <dbReference type="EMBL" id="SQA42544.1"/>
    </source>
</evidence>
<evidence type="ECO:0000313" key="1">
    <source>
        <dbReference type="EMBL" id="AAS61695.1"/>
    </source>
</evidence>
<dbReference type="EMBL" id="UAVH01000006">
    <property type="protein sequence ID" value="SQA42544.1"/>
    <property type="molecule type" value="Genomic_DNA"/>
</dbReference>
<gene>
    <name evidence="1" type="ordered locus">YP_1456</name>
    <name evidence="2" type="ORF">NCTC5923_01544</name>
</gene>
<dbReference type="KEGG" id="ypj:CH55_970"/>
<name>A0A3G5L2L1_YERPE</name>
<proteinExistence type="predicted"/>
<dbReference type="Proteomes" id="UP000251879">
    <property type="component" value="Unassembled WGS sequence"/>
</dbReference>
<dbReference type="Proteomes" id="UP000001019">
    <property type="component" value="Chromosome"/>
</dbReference>
<dbReference type="KEGG" id="ypv:BZ15_1984"/>
<accession>A0A3G5L2L1</accession>
<organism evidence="1 3">
    <name type="scientific">Yersinia pestis</name>
    <dbReference type="NCBI Taxonomy" id="632"/>
    <lineage>
        <taxon>Bacteria</taxon>
        <taxon>Pseudomonadati</taxon>
        <taxon>Pseudomonadota</taxon>
        <taxon>Gammaproteobacteria</taxon>
        <taxon>Enterobacterales</taxon>
        <taxon>Yersiniaceae</taxon>
        <taxon>Yersinia</taxon>
    </lineage>
</organism>
<dbReference type="KEGG" id="ypl:CH46_3558"/>
<protein>
    <submittedName>
        <fullName evidence="1">Uncharacterized protein</fullName>
    </submittedName>
</protein>
<dbReference type="RefSeq" id="WP_002227990.1">
    <property type="nucleotide sequence ID" value="NZ_JAKZCA010000064.1"/>
</dbReference>
<dbReference type="AlphaFoldDB" id="A0A3G5L2L1"/>
<evidence type="ECO:0000313" key="4">
    <source>
        <dbReference type="Proteomes" id="UP000251879"/>
    </source>
</evidence>
<reference evidence="1" key="1">
    <citation type="submission" date="2003-04" db="EMBL/GenBank/DDBJ databases">
        <authorList>
            <person name="Song Y."/>
            <person name="Tong Z."/>
            <person name="Wang L."/>
            <person name="Han Y."/>
            <person name="Zhang J."/>
            <person name="Pei D."/>
            <person name="Wang J."/>
            <person name="Zhou D."/>
            <person name="Han Y."/>
            <person name="Pang X."/>
            <person name="Zhai J."/>
            <person name="Chen F."/>
            <person name="Qin H."/>
            <person name="Wang J."/>
            <person name="Li S."/>
            <person name="Guo Z."/>
            <person name="Ye C."/>
            <person name="Du Z."/>
            <person name="Lin W."/>
            <person name="Wang J."/>
            <person name="Yu J."/>
            <person name="Yang H."/>
            <person name="Wang J."/>
            <person name="Huang P."/>
            <person name="Yang R."/>
        </authorList>
    </citation>
    <scope>NUCLEOTIDE SEQUENCE</scope>
    <source>
        <strain evidence="1">91001</strain>
    </source>
</reference>